<dbReference type="EMBL" id="JAUDCK010000040">
    <property type="protein sequence ID" value="MDM8196579.1"/>
    <property type="molecule type" value="Genomic_DNA"/>
</dbReference>
<reference evidence="1 2" key="2">
    <citation type="submission" date="2023-06" db="EMBL/GenBank/DDBJ databases">
        <authorList>
            <person name="Zeman M."/>
            <person name="Kubasova T."/>
            <person name="Jahodarova E."/>
            <person name="Nykrynova M."/>
            <person name="Rychlik I."/>
        </authorList>
    </citation>
    <scope>NUCLEOTIDE SEQUENCE [LARGE SCALE GENOMIC DNA]</scope>
    <source>
        <strain evidence="1 2">ET341</strain>
    </source>
</reference>
<name>A0ABT7UKA7_9FIRM</name>
<dbReference type="RefSeq" id="WP_087297342.1">
    <property type="nucleotide sequence ID" value="NZ_JAUDCK010000040.1"/>
</dbReference>
<comment type="caution">
    <text evidence="1">The sequence shown here is derived from an EMBL/GenBank/DDBJ whole genome shotgun (WGS) entry which is preliminary data.</text>
</comment>
<protein>
    <submittedName>
        <fullName evidence="1">DUF3783 domain-containing protein</fullName>
    </submittedName>
</protein>
<accession>A0ABT7UKA7</accession>
<evidence type="ECO:0000313" key="2">
    <source>
        <dbReference type="Proteomes" id="UP001529275"/>
    </source>
</evidence>
<organism evidence="1 2">
    <name type="scientific">Massilimicrobiota timonensis</name>
    <dbReference type="NCBI Taxonomy" id="1776392"/>
    <lineage>
        <taxon>Bacteria</taxon>
        <taxon>Bacillati</taxon>
        <taxon>Bacillota</taxon>
        <taxon>Erysipelotrichia</taxon>
        <taxon>Erysipelotrichales</taxon>
        <taxon>Erysipelotrichaceae</taxon>
        <taxon>Massilimicrobiota</taxon>
    </lineage>
</organism>
<keyword evidence="2" id="KW-1185">Reference proteome</keyword>
<dbReference type="InterPro" id="IPR016621">
    <property type="entry name" value="UCP014543"/>
</dbReference>
<dbReference type="Proteomes" id="UP001529275">
    <property type="component" value="Unassembled WGS sequence"/>
</dbReference>
<evidence type="ECO:0000313" key="1">
    <source>
        <dbReference type="EMBL" id="MDM8196579.1"/>
    </source>
</evidence>
<proteinExistence type="predicted"/>
<sequence length="128" mass="15191">MKDTILIYRLSDDIKGKIKEIANELDIDVRDISIQHLYQKMGYLLNMDGYTYQEQMLPSSSMDQPFVFFALNKDEQLDLLLQLFRMKGIPHIPYKAVLTQYNVDYTFARLYQSVASEYQQMMQMNLKK</sequence>
<gene>
    <name evidence="1" type="ORF">QUV98_09660</name>
</gene>
<dbReference type="Pfam" id="PF12646">
    <property type="entry name" value="DUF3783"/>
    <property type="match status" value="1"/>
</dbReference>
<reference evidence="2" key="1">
    <citation type="submission" date="2023-06" db="EMBL/GenBank/DDBJ databases">
        <title>Identification and characterization of horizontal gene transfer across gut microbiota members of farm animals based on homology search.</title>
        <authorList>
            <person name="Zeman M."/>
            <person name="Kubasova T."/>
            <person name="Jahodarova E."/>
            <person name="Nykrynova M."/>
            <person name="Rychlik I."/>
        </authorList>
    </citation>
    <scope>NUCLEOTIDE SEQUENCE [LARGE SCALE GENOMIC DNA]</scope>
    <source>
        <strain evidence="2">ET341</strain>
    </source>
</reference>